<name>A0A971CZ88_9BIFI</name>
<evidence type="ECO:0000313" key="5">
    <source>
        <dbReference type="EMBL" id="NLT79889.1"/>
    </source>
</evidence>
<dbReference type="GO" id="GO:0070403">
    <property type="term" value="F:NAD+ binding"/>
    <property type="evidence" value="ECO:0007669"/>
    <property type="project" value="InterPro"/>
</dbReference>
<dbReference type="InterPro" id="IPR050812">
    <property type="entry name" value="Preph/Arog_dehydrog"/>
</dbReference>
<keyword evidence="2" id="KW-0560">Oxidoreductase</keyword>
<sequence>MQASPILTSAHKIAIAGLGLIGGSLARRLVEHGRYVVAWNHNDRPYQAATKLGIHCVESLEALATGKPDVLVLATPLRTVPDMLKALAPVWHPSITLSDVGSVKGMVRQQVEAAGLGRYYVGAHPMAGNEHSGFAASESALLDDALWAVTFDGTTDYSRLLTVADMICKGSDNRLIALDDTTHDACAALISHMPHVVSTALSNQLVDSPDRNIALALSAGSWRDMTRVSLTDPGRTRAMVVEDATNVEILLRQMAVRLTAVADALHADDQTAVDSFFAAADPFRRFKAQERRDSPESGGDTVVGATGSIELHDDSWRDELLDSARRGEQITAFTTTHQASILTRAMS</sequence>
<dbReference type="PANTHER" id="PTHR21363:SF0">
    <property type="entry name" value="PREPHENATE DEHYDROGENASE [NADP(+)]"/>
    <property type="match status" value="1"/>
</dbReference>
<dbReference type="GO" id="GO:0008977">
    <property type="term" value="F:prephenate dehydrogenase (NAD+) activity"/>
    <property type="evidence" value="ECO:0007669"/>
    <property type="project" value="InterPro"/>
</dbReference>
<evidence type="ECO:0000259" key="4">
    <source>
        <dbReference type="PROSITE" id="PS51176"/>
    </source>
</evidence>
<gene>
    <name evidence="5" type="ORF">GXW98_06365</name>
</gene>
<feature type="region of interest" description="Disordered" evidence="3">
    <location>
        <begin position="288"/>
        <end position="308"/>
    </location>
</feature>
<dbReference type="InterPro" id="IPR046826">
    <property type="entry name" value="PDH_N"/>
</dbReference>
<dbReference type="Proteomes" id="UP000767327">
    <property type="component" value="Unassembled WGS sequence"/>
</dbReference>
<comment type="caution">
    <text evidence="5">The sequence shown here is derived from an EMBL/GenBank/DDBJ whole genome shotgun (WGS) entry which is preliminary data.</text>
</comment>
<evidence type="ECO:0000256" key="3">
    <source>
        <dbReference type="SAM" id="MobiDB-lite"/>
    </source>
</evidence>
<evidence type="ECO:0000256" key="1">
    <source>
        <dbReference type="ARBA" id="ARBA00007964"/>
    </source>
</evidence>
<dbReference type="GO" id="GO:0004665">
    <property type="term" value="F:prephenate dehydrogenase (NADP+) activity"/>
    <property type="evidence" value="ECO:0007669"/>
    <property type="project" value="InterPro"/>
</dbReference>
<dbReference type="RefSeq" id="WP_273173897.1">
    <property type="nucleotide sequence ID" value="NZ_CP181270.1"/>
</dbReference>
<reference evidence="5" key="2">
    <citation type="submission" date="2020-01" db="EMBL/GenBank/DDBJ databases">
        <authorList>
            <person name="Campanaro S."/>
        </authorList>
    </citation>
    <scope>NUCLEOTIDE SEQUENCE</scope>
    <source>
        <strain evidence="5">AS01afH2WH_6</strain>
    </source>
</reference>
<protein>
    <submittedName>
        <fullName evidence="5">Prephenate dehydrogenase/arogenate dehydrogenase family protein</fullName>
    </submittedName>
</protein>
<dbReference type="Pfam" id="PF02153">
    <property type="entry name" value="PDH_N"/>
    <property type="match status" value="1"/>
</dbReference>
<evidence type="ECO:0000313" key="6">
    <source>
        <dbReference type="Proteomes" id="UP000767327"/>
    </source>
</evidence>
<dbReference type="PROSITE" id="PS51176">
    <property type="entry name" value="PDH_ADH"/>
    <property type="match status" value="1"/>
</dbReference>
<accession>A0A971CZ88</accession>
<feature type="domain" description="Prephenate/arogenate dehydrogenase" evidence="4">
    <location>
        <begin position="11"/>
        <end position="295"/>
    </location>
</feature>
<comment type="similarity">
    <text evidence="1">Belongs to the prephenate/arogenate dehydrogenase family.</text>
</comment>
<dbReference type="SUPFAM" id="SSF48179">
    <property type="entry name" value="6-phosphogluconate dehydrogenase C-terminal domain-like"/>
    <property type="match status" value="1"/>
</dbReference>
<organism evidence="5 6">
    <name type="scientific">Bifidobacterium crudilactis</name>
    <dbReference type="NCBI Taxonomy" id="327277"/>
    <lineage>
        <taxon>Bacteria</taxon>
        <taxon>Bacillati</taxon>
        <taxon>Actinomycetota</taxon>
        <taxon>Actinomycetes</taxon>
        <taxon>Bifidobacteriales</taxon>
        <taxon>Bifidobacteriaceae</taxon>
        <taxon>Bifidobacterium</taxon>
    </lineage>
</organism>
<dbReference type="InterPro" id="IPR046825">
    <property type="entry name" value="PDH_C"/>
</dbReference>
<proteinExistence type="inferred from homology"/>
<evidence type="ECO:0000256" key="2">
    <source>
        <dbReference type="ARBA" id="ARBA00023002"/>
    </source>
</evidence>
<dbReference type="EMBL" id="JAAXZR010000022">
    <property type="protein sequence ID" value="NLT79889.1"/>
    <property type="molecule type" value="Genomic_DNA"/>
</dbReference>
<dbReference type="SUPFAM" id="SSF51735">
    <property type="entry name" value="NAD(P)-binding Rossmann-fold domains"/>
    <property type="match status" value="1"/>
</dbReference>
<dbReference type="InterPro" id="IPR003099">
    <property type="entry name" value="Prephen_DH"/>
</dbReference>
<dbReference type="Pfam" id="PF20463">
    <property type="entry name" value="PDH_C"/>
    <property type="match status" value="1"/>
</dbReference>
<dbReference type="GO" id="GO:0006571">
    <property type="term" value="P:tyrosine biosynthetic process"/>
    <property type="evidence" value="ECO:0007669"/>
    <property type="project" value="InterPro"/>
</dbReference>
<dbReference type="InterPro" id="IPR008927">
    <property type="entry name" value="6-PGluconate_DH-like_C_sf"/>
</dbReference>
<dbReference type="InterPro" id="IPR036291">
    <property type="entry name" value="NAD(P)-bd_dom_sf"/>
</dbReference>
<reference evidence="5" key="1">
    <citation type="journal article" date="2020" name="Biotechnol. Biofuels">
        <title>New insights from the biogas microbiome by comprehensive genome-resolved metagenomics of nearly 1600 species originating from multiple anaerobic digesters.</title>
        <authorList>
            <person name="Campanaro S."/>
            <person name="Treu L."/>
            <person name="Rodriguez-R L.M."/>
            <person name="Kovalovszki A."/>
            <person name="Ziels R.M."/>
            <person name="Maus I."/>
            <person name="Zhu X."/>
            <person name="Kougias P.G."/>
            <person name="Basile A."/>
            <person name="Luo G."/>
            <person name="Schluter A."/>
            <person name="Konstantinidis K.T."/>
            <person name="Angelidaki I."/>
        </authorList>
    </citation>
    <scope>NUCLEOTIDE SEQUENCE</scope>
    <source>
        <strain evidence="5">AS01afH2WH_6</strain>
    </source>
</reference>
<dbReference type="PANTHER" id="PTHR21363">
    <property type="entry name" value="PREPHENATE DEHYDROGENASE"/>
    <property type="match status" value="1"/>
</dbReference>
<dbReference type="Gene3D" id="3.40.50.720">
    <property type="entry name" value="NAD(P)-binding Rossmann-like Domain"/>
    <property type="match status" value="1"/>
</dbReference>
<dbReference type="Gene3D" id="1.10.3660.10">
    <property type="entry name" value="6-phosphogluconate dehydrogenase C-terminal like domain"/>
    <property type="match status" value="1"/>
</dbReference>
<dbReference type="AlphaFoldDB" id="A0A971CZ88"/>